<feature type="transmembrane region" description="Helical" evidence="5">
    <location>
        <begin position="344"/>
        <end position="373"/>
    </location>
</feature>
<dbReference type="Gene3D" id="3.30.450.20">
    <property type="entry name" value="PAS domain"/>
    <property type="match status" value="1"/>
</dbReference>
<name>A0A0J8XV29_9GAMM</name>
<dbReference type="AlphaFoldDB" id="A0A0J8XV29"/>
<dbReference type="STRING" id="680026.AB733_19010"/>
<dbReference type="RefSeq" id="WP_048900204.1">
    <property type="nucleotide sequence ID" value="NZ_AP024852.1"/>
</dbReference>
<keyword evidence="5" id="KW-0472">Membrane</keyword>
<dbReference type="Pfam" id="PF00015">
    <property type="entry name" value="MCPsignal"/>
    <property type="match status" value="1"/>
</dbReference>
<dbReference type="Gene3D" id="1.10.287.950">
    <property type="entry name" value="Methyl-accepting chemotaxis protein"/>
    <property type="match status" value="1"/>
</dbReference>
<keyword evidence="9" id="KW-1185">Reference proteome</keyword>
<feature type="domain" description="Methyl-accepting transducer" evidence="6">
    <location>
        <begin position="422"/>
        <end position="658"/>
    </location>
</feature>
<keyword evidence="5" id="KW-1133">Transmembrane helix</keyword>
<dbReference type="OrthoDB" id="2489132at2"/>
<comment type="caution">
    <text evidence="8">The sequence shown here is derived from an EMBL/GenBank/DDBJ whole genome shotgun (WGS) entry which is preliminary data.</text>
</comment>
<evidence type="ECO:0000256" key="3">
    <source>
        <dbReference type="ARBA" id="ARBA00029447"/>
    </source>
</evidence>
<dbReference type="Pfam" id="PF22673">
    <property type="entry name" value="MCP-like_PDC_1"/>
    <property type="match status" value="1"/>
</dbReference>
<keyword evidence="5" id="KW-0812">Transmembrane</keyword>
<keyword evidence="2 4" id="KW-0807">Transducer</keyword>
<organism evidence="8 9">
    <name type="scientific">Photobacterium swingsii</name>
    <dbReference type="NCBI Taxonomy" id="680026"/>
    <lineage>
        <taxon>Bacteria</taxon>
        <taxon>Pseudomonadati</taxon>
        <taxon>Pseudomonadota</taxon>
        <taxon>Gammaproteobacteria</taxon>
        <taxon>Vibrionales</taxon>
        <taxon>Vibrionaceae</taxon>
        <taxon>Photobacterium</taxon>
    </lineage>
</organism>
<dbReference type="InterPro" id="IPR004089">
    <property type="entry name" value="MCPsignal_dom"/>
</dbReference>
<dbReference type="PROSITE" id="PS50885">
    <property type="entry name" value="HAMP"/>
    <property type="match status" value="1"/>
</dbReference>
<proteinExistence type="inferred from homology"/>
<sequence length="694" mass="74557">MQFSSIKQHIMLFGGASLLTVTLAMVGYSHFSGNSLLHELDELILTDAESVLIEQLSLSAEVEAQKINIIFNEAIYISTNYAQSFSGEDPEMTREGLINLLGNTINNTENIIGIYSAWEFDKFNGQARDYINDKYSQPNGSFSPYYNRSPSGEIVLEASYPYYNHNLNATGVRDSEWYLCPMEKKRACVIDPASYTIQGVSTLMSSFVAPILRNGEYLGMFGVDYSLAFLQSLAKSTSSNLLDGQSRVVILSAAGMISADSAEPSNIGKKLSSTPLENLLMSRQVGETIVKGNDLIATAGFETSGTQTQWEVVVIVPEDIALANAQAIVDTVISRFSDNLTGQVIVGSIAGLFGLILMWFVSLSIVAPISVLVTRVKALTQSGGDLTQFIDIDRKDETGQLATHLNTFIGDVRGIVSDIAGSVESLTESVSATAAVASQGQTNILAQRQEIEQVVTATNEMSSTAHSVSDNAQETADAVSLTQGSVNQGQEVVEANANGLRDLAQNVVEATKVIEQLEVQSNDIGSILDVIRNISEQTNLLALNAAIEAARAGGQGRGFAVVADEVRNLATKTSDSTDEIQLMIDGLRSSSKQAVATMQKNRELSSACMSHAEEAVKALNEVSVQSGKIQDMAHQIASAAEEQAAVTEEVNRSIVAINDAAEEIGQGSQLSQDECEKVSGYTSDVRAKINHFKY</sequence>
<accession>A0A0J8XV29</accession>
<dbReference type="GO" id="GO:0006935">
    <property type="term" value="P:chemotaxis"/>
    <property type="evidence" value="ECO:0007669"/>
    <property type="project" value="InterPro"/>
</dbReference>
<dbReference type="CDD" id="cd06225">
    <property type="entry name" value="HAMP"/>
    <property type="match status" value="1"/>
</dbReference>
<dbReference type="PANTHER" id="PTHR32089">
    <property type="entry name" value="METHYL-ACCEPTING CHEMOTAXIS PROTEIN MCPB"/>
    <property type="match status" value="1"/>
</dbReference>
<dbReference type="Proteomes" id="UP000240481">
    <property type="component" value="Unassembled WGS sequence"/>
</dbReference>
<dbReference type="CDD" id="cd12913">
    <property type="entry name" value="PDC1_MCP_like"/>
    <property type="match status" value="1"/>
</dbReference>
<dbReference type="GO" id="GO:0007165">
    <property type="term" value="P:signal transduction"/>
    <property type="evidence" value="ECO:0007669"/>
    <property type="project" value="UniProtKB-KW"/>
</dbReference>
<evidence type="ECO:0000259" key="6">
    <source>
        <dbReference type="PROSITE" id="PS50111"/>
    </source>
</evidence>
<dbReference type="GO" id="GO:0004888">
    <property type="term" value="F:transmembrane signaling receptor activity"/>
    <property type="evidence" value="ECO:0007669"/>
    <property type="project" value="InterPro"/>
</dbReference>
<feature type="transmembrane region" description="Helical" evidence="5">
    <location>
        <begin position="12"/>
        <end position="31"/>
    </location>
</feature>
<evidence type="ECO:0000256" key="5">
    <source>
        <dbReference type="SAM" id="Phobius"/>
    </source>
</evidence>
<dbReference type="CDD" id="cd11386">
    <property type="entry name" value="MCP_signal"/>
    <property type="match status" value="1"/>
</dbReference>
<dbReference type="PROSITE" id="PS50111">
    <property type="entry name" value="CHEMOTAXIS_TRANSDUC_2"/>
    <property type="match status" value="1"/>
</dbReference>
<evidence type="ECO:0000256" key="4">
    <source>
        <dbReference type="PROSITE-ProRule" id="PRU00284"/>
    </source>
</evidence>
<evidence type="ECO:0000313" key="8">
    <source>
        <dbReference type="EMBL" id="PSW23142.1"/>
    </source>
</evidence>
<reference evidence="8 9" key="1">
    <citation type="submission" date="2018-01" db="EMBL/GenBank/DDBJ databases">
        <title>Whole genome sequencing of Histamine producing bacteria.</title>
        <authorList>
            <person name="Butler K."/>
        </authorList>
    </citation>
    <scope>NUCLEOTIDE SEQUENCE [LARGE SCALE GENOMIC DNA]</scope>
    <source>
        <strain evidence="8 9">DSM 24669</strain>
    </source>
</reference>
<dbReference type="PANTHER" id="PTHR32089:SF120">
    <property type="entry name" value="METHYL-ACCEPTING CHEMOTAXIS PROTEIN TLPQ"/>
    <property type="match status" value="1"/>
</dbReference>
<gene>
    <name evidence="8" type="ORF">C9I94_16060</name>
</gene>
<dbReference type="SUPFAM" id="SSF58104">
    <property type="entry name" value="Methyl-accepting chemotaxis protein (MCP) signaling domain"/>
    <property type="match status" value="1"/>
</dbReference>
<evidence type="ECO:0000256" key="2">
    <source>
        <dbReference type="ARBA" id="ARBA00023224"/>
    </source>
</evidence>
<dbReference type="EMBL" id="PYLZ01000009">
    <property type="protein sequence ID" value="PSW23142.1"/>
    <property type="molecule type" value="Genomic_DNA"/>
</dbReference>
<feature type="domain" description="HAMP" evidence="7">
    <location>
        <begin position="363"/>
        <end position="417"/>
    </location>
</feature>
<dbReference type="PRINTS" id="PR00260">
    <property type="entry name" value="CHEMTRNSDUCR"/>
</dbReference>
<evidence type="ECO:0000259" key="7">
    <source>
        <dbReference type="PROSITE" id="PS50885"/>
    </source>
</evidence>
<dbReference type="SMART" id="SM00283">
    <property type="entry name" value="MA"/>
    <property type="match status" value="1"/>
</dbReference>
<dbReference type="InterPro" id="IPR003660">
    <property type="entry name" value="HAMP_dom"/>
</dbReference>
<comment type="subcellular location">
    <subcellularLocation>
        <location evidence="1">Membrane</location>
    </subcellularLocation>
</comment>
<dbReference type="FunFam" id="1.10.287.950:FF:000001">
    <property type="entry name" value="Methyl-accepting chemotaxis sensory transducer"/>
    <property type="match status" value="1"/>
</dbReference>
<evidence type="ECO:0000313" key="9">
    <source>
        <dbReference type="Proteomes" id="UP000240481"/>
    </source>
</evidence>
<dbReference type="GO" id="GO:0016020">
    <property type="term" value="C:membrane"/>
    <property type="evidence" value="ECO:0007669"/>
    <property type="project" value="UniProtKB-SubCell"/>
</dbReference>
<dbReference type="InterPro" id="IPR004090">
    <property type="entry name" value="Chemotax_Me-accpt_rcpt"/>
</dbReference>
<comment type="similarity">
    <text evidence="3">Belongs to the methyl-accepting chemotaxis (MCP) protein family.</text>
</comment>
<evidence type="ECO:0000256" key="1">
    <source>
        <dbReference type="ARBA" id="ARBA00004370"/>
    </source>
</evidence>
<dbReference type="Pfam" id="PF00672">
    <property type="entry name" value="HAMP"/>
    <property type="match status" value="1"/>
</dbReference>
<dbReference type="SMART" id="SM00304">
    <property type="entry name" value="HAMP"/>
    <property type="match status" value="1"/>
</dbReference>
<protein>
    <submittedName>
        <fullName evidence="8">Methyl-accepting chemotaxis protein</fullName>
    </submittedName>
</protein>